<dbReference type="InterPro" id="IPR050641">
    <property type="entry name" value="RIFMO-like"/>
</dbReference>
<dbReference type="Pfam" id="PF01494">
    <property type="entry name" value="FAD_binding_3"/>
    <property type="match status" value="1"/>
</dbReference>
<dbReference type="Proteomes" id="UP001595851">
    <property type="component" value="Unassembled WGS sequence"/>
</dbReference>
<protein>
    <submittedName>
        <fullName evidence="5">FAD-dependent monooxygenase</fullName>
    </submittedName>
</protein>
<organism evidence="5 6">
    <name type="scientific">Nonomuraea purpurea</name>
    <dbReference type="NCBI Taxonomy" id="1849276"/>
    <lineage>
        <taxon>Bacteria</taxon>
        <taxon>Bacillati</taxon>
        <taxon>Actinomycetota</taxon>
        <taxon>Actinomycetes</taxon>
        <taxon>Streptosporangiales</taxon>
        <taxon>Streptosporangiaceae</taxon>
        <taxon>Nonomuraea</taxon>
    </lineage>
</organism>
<dbReference type="Pfam" id="PF21274">
    <property type="entry name" value="Rng_hyd_C"/>
    <property type="match status" value="1"/>
</dbReference>
<dbReference type="EMBL" id="JBHSBI010000002">
    <property type="protein sequence ID" value="MFC4006345.1"/>
    <property type="molecule type" value="Genomic_DNA"/>
</dbReference>
<feature type="domain" description="FAD-binding" evidence="4">
    <location>
        <begin position="4"/>
        <end position="343"/>
    </location>
</feature>
<dbReference type="Gene3D" id="3.40.30.120">
    <property type="match status" value="1"/>
</dbReference>
<evidence type="ECO:0000256" key="3">
    <source>
        <dbReference type="ARBA" id="ARBA00022827"/>
    </source>
</evidence>
<evidence type="ECO:0000256" key="2">
    <source>
        <dbReference type="ARBA" id="ARBA00022630"/>
    </source>
</evidence>
<dbReference type="PANTHER" id="PTHR43004">
    <property type="entry name" value="TRK SYSTEM POTASSIUM UPTAKE PROTEIN"/>
    <property type="match status" value="1"/>
</dbReference>
<evidence type="ECO:0000259" key="4">
    <source>
        <dbReference type="Pfam" id="PF01494"/>
    </source>
</evidence>
<dbReference type="PANTHER" id="PTHR43004:SF19">
    <property type="entry name" value="BINDING MONOOXYGENASE, PUTATIVE (JCVI)-RELATED"/>
    <property type="match status" value="1"/>
</dbReference>
<reference evidence="6" key="1">
    <citation type="journal article" date="2019" name="Int. J. Syst. Evol. Microbiol.">
        <title>The Global Catalogue of Microorganisms (GCM) 10K type strain sequencing project: providing services to taxonomists for standard genome sequencing and annotation.</title>
        <authorList>
            <consortium name="The Broad Institute Genomics Platform"/>
            <consortium name="The Broad Institute Genome Sequencing Center for Infectious Disease"/>
            <person name="Wu L."/>
            <person name="Ma J."/>
        </authorList>
    </citation>
    <scope>NUCLEOTIDE SEQUENCE [LARGE SCALE GENOMIC DNA]</scope>
    <source>
        <strain evidence="6">TBRC 1276</strain>
    </source>
</reference>
<dbReference type="Gene3D" id="3.50.50.60">
    <property type="entry name" value="FAD/NAD(P)-binding domain"/>
    <property type="match status" value="1"/>
</dbReference>
<dbReference type="InterPro" id="IPR002938">
    <property type="entry name" value="FAD-bd"/>
</dbReference>
<keyword evidence="3" id="KW-0274">FAD</keyword>
<keyword evidence="2" id="KW-0285">Flavoprotein</keyword>
<comment type="caution">
    <text evidence="5">The sequence shown here is derived from an EMBL/GenBank/DDBJ whole genome shotgun (WGS) entry which is preliminary data.</text>
</comment>
<evidence type="ECO:0000313" key="6">
    <source>
        <dbReference type="Proteomes" id="UP001595851"/>
    </source>
</evidence>
<dbReference type="SUPFAM" id="SSF51905">
    <property type="entry name" value="FAD/NAD(P)-binding domain"/>
    <property type="match status" value="1"/>
</dbReference>
<dbReference type="PRINTS" id="PR00420">
    <property type="entry name" value="RNGMNOXGNASE"/>
</dbReference>
<evidence type="ECO:0000313" key="5">
    <source>
        <dbReference type="EMBL" id="MFC4006345.1"/>
    </source>
</evidence>
<dbReference type="InterPro" id="IPR036188">
    <property type="entry name" value="FAD/NAD-bd_sf"/>
</dbReference>
<name>A0ABV8G033_9ACTN</name>
<dbReference type="RefSeq" id="WP_379526510.1">
    <property type="nucleotide sequence ID" value="NZ_JBHSBI010000002.1"/>
</dbReference>
<keyword evidence="5" id="KW-0503">Monooxygenase</keyword>
<proteinExistence type="predicted"/>
<comment type="cofactor">
    <cofactor evidence="1">
        <name>FAD</name>
        <dbReference type="ChEBI" id="CHEBI:57692"/>
    </cofactor>
</comment>
<keyword evidence="5" id="KW-0560">Oxidoreductase</keyword>
<gene>
    <name evidence="5" type="ORF">ACFOY2_03875</name>
</gene>
<sequence>MTDTVLIAGAGPTGLALAIHLALHDIPVRVIDAAPGPAATSRALGLQPRGVEVLERIGALGDLPQRSQSSLNMSYNEGSRTVLRLHVGQAVADQPKQTLLISQAEVEGTMRQRLAELGGHVEWDTRLVAARQDDTGVTATVQTADGAEHHIETHWLIGCDGAHSTVRKLAGIGFPGRKLLERLLMVDVRAQWPLDKNGSTTWMEAGHMLSVTALPDDTWRVFTEPPSDLPDQLSEREISDRVLSEFSRRSGVALDTVTDIPWASEFRIHRRLADSYRRGRILLAGDAAHIQSPTGGQGQNTGLGDAENLAWKLVLVTRGRADQRLLDTYEGERRPLARKVLRATSTAVGIMLPHAHWRRLLRDNVVLPVVRLPAVQRRLWLAASQLGISYRGGPLASAAHRWMPGLRPGDRMPDLTCRQLDGGQTTLHAAISGRWAVLAGDQHVAARHAEAAAARLGADLIVALTPVEPSSPNVMLIRPDGHIGWRDHPAPDKLMAWLNQVLWPA</sequence>
<evidence type="ECO:0000256" key="1">
    <source>
        <dbReference type="ARBA" id="ARBA00001974"/>
    </source>
</evidence>
<accession>A0ABV8G033</accession>
<keyword evidence="6" id="KW-1185">Reference proteome</keyword>
<dbReference type="GO" id="GO:0004497">
    <property type="term" value="F:monooxygenase activity"/>
    <property type="evidence" value="ECO:0007669"/>
    <property type="project" value="UniProtKB-KW"/>
</dbReference>
<dbReference type="Gene3D" id="3.30.70.2450">
    <property type="match status" value="1"/>
</dbReference>